<proteinExistence type="predicted"/>
<evidence type="ECO:0000256" key="2">
    <source>
        <dbReference type="ARBA" id="ARBA00023125"/>
    </source>
</evidence>
<keyword evidence="2" id="KW-0238">DNA-binding</keyword>
<dbReference type="InterPro" id="IPR009057">
    <property type="entry name" value="Homeodomain-like_sf"/>
</dbReference>
<dbReference type="SMART" id="SM00342">
    <property type="entry name" value="HTH_ARAC"/>
    <property type="match status" value="1"/>
</dbReference>
<feature type="domain" description="HTH araC/xylS-type" evidence="4">
    <location>
        <begin position="171"/>
        <end position="269"/>
    </location>
</feature>
<protein>
    <submittedName>
        <fullName evidence="5">AraC family transcriptional regulator</fullName>
    </submittedName>
</protein>
<dbReference type="AlphaFoldDB" id="A0A3A9Z9B7"/>
<evidence type="ECO:0000313" key="5">
    <source>
        <dbReference type="EMBL" id="RKN45032.1"/>
    </source>
</evidence>
<sequence length="286" mass="30490">MRTAGGADRQGRVARTVKKVVESPHFVIRAVECADDHARWSAPETAADAQIILVRQGRFRVDCQGRRVTADPTTGYLHRPGEEIRFAHPAGGDVCTSVTFLGEALTAGLEAARTPAVRTDARLELAHRLLLRTGAEDPDGAAAEAVLNLLRLALRTQPGDTPTPGREELAERAREAILADGQGGAGLVALARLLGTSPSHLSRTFRHHVGMSVSRYRNRVRISRALTRIDQGETDLAALAVGLGFSDQAHLTRVMRGELGHTPSRVRALLASGAASPAGPAEPDAR</sequence>
<dbReference type="OrthoDB" id="4549023at2"/>
<reference evidence="5 6" key="1">
    <citation type="journal article" date="2014" name="Int. J. Syst. Evol. Microbiol.">
        <title>Streptomyces hoynatensis sp. nov., isolated from deep marine sediment.</title>
        <authorList>
            <person name="Veyisoglu A."/>
            <person name="Sahin N."/>
        </authorList>
    </citation>
    <scope>NUCLEOTIDE SEQUENCE [LARGE SCALE GENOMIC DNA]</scope>
    <source>
        <strain evidence="5 6">KCTC 29097</strain>
    </source>
</reference>
<keyword evidence="3" id="KW-0804">Transcription</keyword>
<dbReference type="InterPro" id="IPR050204">
    <property type="entry name" value="AraC_XylS_family_regulators"/>
</dbReference>
<keyword evidence="6" id="KW-1185">Reference proteome</keyword>
<dbReference type="GO" id="GO:0043565">
    <property type="term" value="F:sequence-specific DNA binding"/>
    <property type="evidence" value="ECO:0007669"/>
    <property type="project" value="InterPro"/>
</dbReference>
<dbReference type="Pfam" id="PF02311">
    <property type="entry name" value="AraC_binding"/>
    <property type="match status" value="1"/>
</dbReference>
<evidence type="ECO:0000256" key="1">
    <source>
        <dbReference type="ARBA" id="ARBA00023015"/>
    </source>
</evidence>
<dbReference type="GO" id="GO:0003700">
    <property type="term" value="F:DNA-binding transcription factor activity"/>
    <property type="evidence" value="ECO:0007669"/>
    <property type="project" value="InterPro"/>
</dbReference>
<evidence type="ECO:0000256" key="3">
    <source>
        <dbReference type="ARBA" id="ARBA00023163"/>
    </source>
</evidence>
<gene>
    <name evidence="5" type="ORF">D7294_08040</name>
</gene>
<dbReference type="PANTHER" id="PTHR46796">
    <property type="entry name" value="HTH-TYPE TRANSCRIPTIONAL ACTIVATOR RHAS-RELATED"/>
    <property type="match status" value="1"/>
</dbReference>
<name>A0A3A9Z9B7_9ACTN</name>
<evidence type="ECO:0000259" key="4">
    <source>
        <dbReference type="PROSITE" id="PS01124"/>
    </source>
</evidence>
<dbReference type="InterPro" id="IPR018060">
    <property type="entry name" value="HTH_AraC"/>
</dbReference>
<comment type="caution">
    <text evidence="5">The sequence shown here is derived from an EMBL/GenBank/DDBJ whole genome shotgun (WGS) entry which is preliminary data.</text>
</comment>
<dbReference type="PROSITE" id="PS01124">
    <property type="entry name" value="HTH_ARAC_FAMILY_2"/>
    <property type="match status" value="1"/>
</dbReference>
<dbReference type="EMBL" id="RBAL01000003">
    <property type="protein sequence ID" value="RKN45032.1"/>
    <property type="molecule type" value="Genomic_DNA"/>
</dbReference>
<dbReference type="InterPro" id="IPR003313">
    <property type="entry name" value="AraC-bd"/>
</dbReference>
<evidence type="ECO:0000313" key="6">
    <source>
        <dbReference type="Proteomes" id="UP000272474"/>
    </source>
</evidence>
<accession>A0A3A9Z9B7</accession>
<dbReference type="Proteomes" id="UP000272474">
    <property type="component" value="Unassembled WGS sequence"/>
</dbReference>
<dbReference type="Pfam" id="PF12833">
    <property type="entry name" value="HTH_18"/>
    <property type="match status" value="1"/>
</dbReference>
<organism evidence="5 6">
    <name type="scientific">Streptomyces hoynatensis</name>
    <dbReference type="NCBI Taxonomy" id="1141874"/>
    <lineage>
        <taxon>Bacteria</taxon>
        <taxon>Bacillati</taxon>
        <taxon>Actinomycetota</taxon>
        <taxon>Actinomycetes</taxon>
        <taxon>Kitasatosporales</taxon>
        <taxon>Streptomycetaceae</taxon>
        <taxon>Streptomyces</taxon>
    </lineage>
</organism>
<dbReference type="SUPFAM" id="SSF46689">
    <property type="entry name" value="Homeodomain-like"/>
    <property type="match status" value="2"/>
</dbReference>
<dbReference type="Gene3D" id="1.10.10.60">
    <property type="entry name" value="Homeodomain-like"/>
    <property type="match status" value="1"/>
</dbReference>
<keyword evidence="1" id="KW-0805">Transcription regulation</keyword>